<feature type="chain" id="PRO_5012393454" description="DUF4136 domain-containing protein" evidence="1">
    <location>
        <begin position="22"/>
        <end position="172"/>
    </location>
</feature>
<organism evidence="3 4">
    <name type="scientific">Moheibacter sediminis</name>
    <dbReference type="NCBI Taxonomy" id="1434700"/>
    <lineage>
        <taxon>Bacteria</taxon>
        <taxon>Pseudomonadati</taxon>
        <taxon>Bacteroidota</taxon>
        <taxon>Flavobacteriia</taxon>
        <taxon>Flavobacteriales</taxon>
        <taxon>Weeksellaceae</taxon>
        <taxon>Moheibacter</taxon>
    </lineage>
</organism>
<dbReference type="STRING" id="1434700.SAMN06296427_101396"/>
<feature type="signal peptide" evidence="1">
    <location>
        <begin position="1"/>
        <end position="21"/>
    </location>
</feature>
<proteinExistence type="predicted"/>
<dbReference type="AlphaFoldDB" id="A0A1W1YI58"/>
<keyword evidence="1" id="KW-0732">Signal</keyword>
<dbReference type="RefSeq" id="WP_084015731.1">
    <property type="nucleotide sequence ID" value="NZ_FWXS01000001.1"/>
</dbReference>
<reference evidence="3 4" key="1">
    <citation type="submission" date="2017-04" db="EMBL/GenBank/DDBJ databases">
        <authorList>
            <person name="Afonso C.L."/>
            <person name="Miller P.J."/>
            <person name="Scott M.A."/>
            <person name="Spackman E."/>
            <person name="Goraichik I."/>
            <person name="Dimitrov K.M."/>
            <person name="Suarez D.L."/>
            <person name="Swayne D.E."/>
        </authorList>
    </citation>
    <scope>NUCLEOTIDE SEQUENCE [LARGE SCALE GENOMIC DNA]</scope>
    <source>
        <strain evidence="3 4">CGMCC 1.12708</strain>
    </source>
</reference>
<dbReference type="OrthoDB" id="5432251at2"/>
<dbReference type="Gene3D" id="3.30.160.670">
    <property type="match status" value="1"/>
</dbReference>
<feature type="domain" description="DUF4136" evidence="2">
    <location>
        <begin position="22"/>
        <end position="171"/>
    </location>
</feature>
<evidence type="ECO:0000256" key="1">
    <source>
        <dbReference type="SAM" id="SignalP"/>
    </source>
</evidence>
<keyword evidence="4" id="KW-1185">Reference proteome</keyword>
<dbReference type="Proteomes" id="UP000192393">
    <property type="component" value="Unassembled WGS sequence"/>
</dbReference>
<accession>A0A1W1YI58</accession>
<dbReference type="EMBL" id="FWXS01000001">
    <property type="protein sequence ID" value="SMC35814.1"/>
    <property type="molecule type" value="Genomic_DNA"/>
</dbReference>
<dbReference type="InterPro" id="IPR025411">
    <property type="entry name" value="DUF4136"/>
</dbReference>
<evidence type="ECO:0000259" key="2">
    <source>
        <dbReference type="Pfam" id="PF13590"/>
    </source>
</evidence>
<dbReference type="PROSITE" id="PS51257">
    <property type="entry name" value="PROKAR_LIPOPROTEIN"/>
    <property type="match status" value="1"/>
</dbReference>
<dbReference type="Pfam" id="PF13590">
    <property type="entry name" value="DUF4136"/>
    <property type="match status" value="1"/>
</dbReference>
<name>A0A1W1YI58_9FLAO</name>
<evidence type="ECO:0000313" key="4">
    <source>
        <dbReference type="Proteomes" id="UP000192393"/>
    </source>
</evidence>
<evidence type="ECO:0000313" key="3">
    <source>
        <dbReference type="EMBL" id="SMC35814.1"/>
    </source>
</evidence>
<sequence length="172" mass="18643">MKKFILLSFSILLLAACSTQTVTVDYDRSQDFSQIKNYSVELTSGSLGELDEARLKQSLNQELAAKGLNESGNPDVIINVVPEEFISENQSSSVGVGMGGGSGGFGTSVGFGIPINSEKLNQNYKVTMTTTEGNLVWEGRLDIQMPVNASPEMREANIQKGVSKLFKKYPPK</sequence>
<gene>
    <name evidence="3" type="ORF">SAMN06296427_101396</name>
</gene>
<protein>
    <recommendedName>
        <fullName evidence="2">DUF4136 domain-containing protein</fullName>
    </recommendedName>
</protein>